<evidence type="ECO:0000256" key="6">
    <source>
        <dbReference type="ARBA" id="ARBA00023136"/>
    </source>
</evidence>
<keyword evidence="5 7" id="KW-1133">Transmembrane helix</keyword>
<dbReference type="GeneID" id="73901737"/>
<dbReference type="InterPro" id="IPR000515">
    <property type="entry name" value="MetI-like"/>
</dbReference>
<dbReference type="RefSeq" id="WP_256532639.1">
    <property type="nucleotide sequence ID" value="NZ_CP101824.1"/>
</dbReference>
<evidence type="ECO:0000256" key="3">
    <source>
        <dbReference type="ARBA" id="ARBA00022475"/>
    </source>
</evidence>
<gene>
    <name evidence="9" type="ORF">ACFOUR_10535</name>
</gene>
<feature type="transmembrane region" description="Helical" evidence="7">
    <location>
        <begin position="196"/>
        <end position="218"/>
    </location>
</feature>
<organism evidence="9 10">
    <name type="scientific">Halovivax cerinus</name>
    <dbReference type="NCBI Taxonomy" id="1487865"/>
    <lineage>
        <taxon>Archaea</taxon>
        <taxon>Methanobacteriati</taxon>
        <taxon>Methanobacteriota</taxon>
        <taxon>Stenosarchaea group</taxon>
        <taxon>Halobacteria</taxon>
        <taxon>Halobacteriales</taxon>
        <taxon>Natrialbaceae</taxon>
        <taxon>Halovivax</taxon>
    </lineage>
</organism>
<name>A0ABD5NP73_9EURY</name>
<dbReference type="InterPro" id="IPR035906">
    <property type="entry name" value="MetI-like_sf"/>
</dbReference>
<keyword evidence="6 7" id="KW-0472">Membrane</keyword>
<dbReference type="PROSITE" id="PS50928">
    <property type="entry name" value="ABC_TM1"/>
    <property type="match status" value="1"/>
</dbReference>
<dbReference type="Gene3D" id="1.10.3720.10">
    <property type="entry name" value="MetI-like"/>
    <property type="match status" value="1"/>
</dbReference>
<feature type="transmembrane region" description="Helical" evidence="7">
    <location>
        <begin position="81"/>
        <end position="101"/>
    </location>
</feature>
<dbReference type="GO" id="GO:0005886">
    <property type="term" value="C:plasma membrane"/>
    <property type="evidence" value="ECO:0007669"/>
    <property type="project" value="UniProtKB-SubCell"/>
</dbReference>
<dbReference type="EMBL" id="JBHSAQ010000007">
    <property type="protein sequence ID" value="MFC3958802.1"/>
    <property type="molecule type" value="Genomic_DNA"/>
</dbReference>
<evidence type="ECO:0000256" key="2">
    <source>
        <dbReference type="ARBA" id="ARBA00022448"/>
    </source>
</evidence>
<reference evidence="9 10" key="1">
    <citation type="journal article" date="2019" name="Int. J. Syst. Evol. Microbiol.">
        <title>The Global Catalogue of Microorganisms (GCM) 10K type strain sequencing project: providing services to taxonomists for standard genome sequencing and annotation.</title>
        <authorList>
            <consortium name="The Broad Institute Genomics Platform"/>
            <consortium name="The Broad Institute Genome Sequencing Center for Infectious Disease"/>
            <person name="Wu L."/>
            <person name="Ma J."/>
        </authorList>
    </citation>
    <scope>NUCLEOTIDE SEQUENCE [LARGE SCALE GENOMIC DNA]</scope>
    <source>
        <strain evidence="9 10">IBRC-M 10256</strain>
    </source>
</reference>
<keyword evidence="3" id="KW-1003">Cell membrane</keyword>
<evidence type="ECO:0000256" key="1">
    <source>
        <dbReference type="ARBA" id="ARBA00004651"/>
    </source>
</evidence>
<dbReference type="SUPFAM" id="SSF161098">
    <property type="entry name" value="MetI-like"/>
    <property type="match status" value="1"/>
</dbReference>
<keyword evidence="4 7" id="KW-0812">Transmembrane</keyword>
<sequence>MATNQQGSAGIGPTVRSVYDGNATLRRVLAIVPIVIVLLCWEVASGSVVSAEILPPFSAVVPEIVSLGGSTEFRTNAIDTLLRGFAGLLVAMAVAIPLGLLMARNDRIASAVEPVIGLSYPVPKAPMTPLLVFWLGWGHLPVVALAAVGGLLPILISTYNGASTVQEELLWVSRSLGIGRLRETYAVVFPASLPTILTGVRIGMIFSFIIVVSAEMIGGRAGLGNMVMQFSQYGQYEELFATVVLITAAVALLDRLYLRITAYLLRWSDQGVSAL</sequence>
<dbReference type="Proteomes" id="UP001595846">
    <property type="component" value="Unassembled WGS sequence"/>
</dbReference>
<dbReference type="AlphaFoldDB" id="A0ABD5NP73"/>
<dbReference type="PANTHER" id="PTHR30151">
    <property type="entry name" value="ALKANE SULFONATE ABC TRANSPORTER-RELATED, MEMBRANE SUBUNIT"/>
    <property type="match status" value="1"/>
</dbReference>
<keyword evidence="2 7" id="KW-0813">Transport</keyword>
<comment type="similarity">
    <text evidence="7">Belongs to the binding-protein-dependent transport system permease family.</text>
</comment>
<protein>
    <submittedName>
        <fullName evidence="9">ABC transporter permease</fullName>
    </submittedName>
</protein>
<feature type="transmembrane region" description="Helical" evidence="7">
    <location>
        <begin position="239"/>
        <end position="258"/>
    </location>
</feature>
<evidence type="ECO:0000313" key="10">
    <source>
        <dbReference type="Proteomes" id="UP001595846"/>
    </source>
</evidence>
<dbReference type="PANTHER" id="PTHR30151:SF0">
    <property type="entry name" value="ABC TRANSPORTER PERMEASE PROTEIN MJ0413-RELATED"/>
    <property type="match status" value="1"/>
</dbReference>
<evidence type="ECO:0000256" key="7">
    <source>
        <dbReference type="RuleBase" id="RU363032"/>
    </source>
</evidence>
<keyword evidence="10" id="KW-1185">Reference proteome</keyword>
<evidence type="ECO:0000313" key="9">
    <source>
        <dbReference type="EMBL" id="MFC3958802.1"/>
    </source>
</evidence>
<feature type="transmembrane region" description="Helical" evidence="7">
    <location>
        <begin position="131"/>
        <end position="156"/>
    </location>
</feature>
<dbReference type="CDD" id="cd06261">
    <property type="entry name" value="TM_PBP2"/>
    <property type="match status" value="1"/>
</dbReference>
<evidence type="ECO:0000256" key="4">
    <source>
        <dbReference type="ARBA" id="ARBA00022692"/>
    </source>
</evidence>
<dbReference type="Pfam" id="PF00528">
    <property type="entry name" value="BPD_transp_1"/>
    <property type="match status" value="1"/>
</dbReference>
<evidence type="ECO:0000256" key="5">
    <source>
        <dbReference type="ARBA" id="ARBA00022989"/>
    </source>
</evidence>
<feature type="domain" description="ABC transmembrane type-1" evidence="8">
    <location>
        <begin position="77"/>
        <end position="257"/>
    </location>
</feature>
<comment type="caution">
    <text evidence="9">The sequence shown here is derived from an EMBL/GenBank/DDBJ whole genome shotgun (WGS) entry which is preliminary data.</text>
</comment>
<comment type="subcellular location">
    <subcellularLocation>
        <location evidence="1 7">Cell membrane</location>
        <topology evidence="1 7">Multi-pass membrane protein</topology>
    </subcellularLocation>
</comment>
<evidence type="ECO:0000259" key="8">
    <source>
        <dbReference type="PROSITE" id="PS50928"/>
    </source>
</evidence>
<proteinExistence type="inferred from homology"/>
<accession>A0ABD5NP73</accession>